<name>A0ABY4FXT4_9MICO</name>
<evidence type="ECO:0000256" key="7">
    <source>
        <dbReference type="SAM" id="MobiDB-lite"/>
    </source>
</evidence>
<dbReference type="EMBL" id="CP095043">
    <property type="protein sequence ID" value="UOQ60969.1"/>
    <property type="molecule type" value="Genomic_DNA"/>
</dbReference>
<dbReference type="RefSeq" id="WP_244687030.1">
    <property type="nucleotide sequence ID" value="NZ_CP095043.1"/>
</dbReference>
<gene>
    <name evidence="8" type="ORF">MUN76_03050</name>
</gene>
<keyword evidence="9" id="KW-1185">Reference proteome</keyword>
<evidence type="ECO:0000256" key="3">
    <source>
        <dbReference type="ARBA" id="ARBA00022692"/>
    </source>
</evidence>
<dbReference type="PANTHER" id="PTHR23427">
    <property type="entry name" value="SURFEIT LOCUS PROTEIN"/>
    <property type="match status" value="1"/>
</dbReference>
<evidence type="ECO:0000256" key="6">
    <source>
        <dbReference type="RuleBase" id="RU363076"/>
    </source>
</evidence>
<accession>A0ABY4FXT4</accession>
<evidence type="ECO:0000313" key="9">
    <source>
        <dbReference type="Proteomes" id="UP000831775"/>
    </source>
</evidence>
<evidence type="ECO:0000256" key="1">
    <source>
        <dbReference type="ARBA" id="ARBA00004370"/>
    </source>
</evidence>
<feature type="transmembrane region" description="Helical" evidence="6">
    <location>
        <begin position="228"/>
        <end position="249"/>
    </location>
</feature>
<evidence type="ECO:0000256" key="2">
    <source>
        <dbReference type="ARBA" id="ARBA00007165"/>
    </source>
</evidence>
<sequence>MTDPSAPAVGWTFLRSRRWIGYFAMLLVFSIACVWLGNWQFERRAEARAEIERLDANYGAPPVALAEEVPVLDAFDEDTRKWRTAAVTGEYLGAPYLARNRPGPQGVGSDLIQPLRTTDGAIFFVNRGWVPVDGSDADSGTIGADELPQPPSGVVEVEVRLRASEPEVPGRTSSGSTVASIDLPELARLTDSEGEAYTGAYGMLVSESPAGDHGVLPPKPERDEGPHLSYALQWYVFILIAAIGVAFAARQEYRGLNAGSTAVRAQDRRRDARKSRRGPSDADVEDAMLDA</sequence>
<dbReference type="Proteomes" id="UP000831775">
    <property type="component" value="Chromosome"/>
</dbReference>
<protein>
    <recommendedName>
        <fullName evidence="6">SURF1-like protein</fullName>
    </recommendedName>
</protein>
<reference evidence="8 9" key="1">
    <citation type="submission" date="2022-04" db="EMBL/GenBank/DDBJ databases">
        <title>Leucobacter sp. isolated from rhizosphere of onion.</title>
        <authorList>
            <person name="Won M."/>
            <person name="Lee C.-M."/>
            <person name="Woen H.-Y."/>
            <person name="Kwon S.-W."/>
        </authorList>
    </citation>
    <scope>NUCLEOTIDE SEQUENCE [LARGE SCALE GENOMIC DNA]</scope>
    <source>
        <strain evidence="8 9">H25R-14</strain>
    </source>
</reference>
<evidence type="ECO:0000313" key="8">
    <source>
        <dbReference type="EMBL" id="UOQ60969.1"/>
    </source>
</evidence>
<dbReference type="Pfam" id="PF02104">
    <property type="entry name" value="SURF1"/>
    <property type="match status" value="1"/>
</dbReference>
<keyword evidence="6" id="KW-1003">Cell membrane</keyword>
<proteinExistence type="inferred from homology"/>
<dbReference type="PROSITE" id="PS50895">
    <property type="entry name" value="SURF1"/>
    <property type="match status" value="1"/>
</dbReference>
<comment type="similarity">
    <text evidence="2 6">Belongs to the SURF1 family.</text>
</comment>
<keyword evidence="5 6" id="KW-0472">Membrane</keyword>
<dbReference type="PANTHER" id="PTHR23427:SF2">
    <property type="entry name" value="SURFEIT LOCUS PROTEIN 1"/>
    <property type="match status" value="1"/>
</dbReference>
<evidence type="ECO:0000256" key="5">
    <source>
        <dbReference type="ARBA" id="ARBA00023136"/>
    </source>
</evidence>
<organism evidence="8 9">
    <name type="scientific">Leucobacter rhizosphaerae</name>
    <dbReference type="NCBI Taxonomy" id="2932245"/>
    <lineage>
        <taxon>Bacteria</taxon>
        <taxon>Bacillati</taxon>
        <taxon>Actinomycetota</taxon>
        <taxon>Actinomycetes</taxon>
        <taxon>Micrococcales</taxon>
        <taxon>Microbacteriaceae</taxon>
        <taxon>Leucobacter</taxon>
    </lineage>
</organism>
<keyword evidence="3 6" id="KW-0812">Transmembrane</keyword>
<comment type="subcellular location">
    <subcellularLocation>
        <location evidence="6">Cell membrane</location>
        <topology evidence="6">Multi-pass membrane protein</topology>
    </subcellularLocation>
    <subcellularLocation>
        <location evidence="1">Membrane</location>
    </subcellularLocation>
</comment>
<evidence type="ECO:0000256" key="4">
    <source>
        <dbReference type="ARBA" id="ARBA00022989"/>
    </source>
</evidence>
<dbReference type="CDD" id="cd06662">
    <property type="entry name" value="SURF1"/>
    <property type="match status" value="1"/>
</dbReference>
<keyword evidence="4 6" id="KW-1133">Transmembrane helix</keyword>
<feature type="compositionally biased region" description="Acidic residues" evidence="7">
    <location>
        <begin position="282"/>
        <end position="291"/>
    </location>
</feature>
<dbReference type="InterPro" id="IPR002994">
    <property type="entry name" value="Surf1/Shy1"/>
</dbReference>
<feature type="transmembrane region" description="Helical" evidence="6">
    <location>
        <begin position="20"/>
        <end position="39"/>
    </location>
</feature>
<feature type="region of interest" description="Disordered" evidence="7">
    <location>
        <begin position="259"/>
        <end position="291"/>
    </location>
</feature>
<dbReference type="InterPro" id="IPR045214">
    <property type="entry name" value="Surf1/Surf4"/>
</dbReference>